<proteinExistence type="predicted"/>
<organism evidence="1 2">
    <name type="scientific">Marinirhabdus gelatinilytica</name>
    <dbReference type="NCBI Taxonomy" id="1703343"/>
    <lineage>
        <taxon>Bacteria</taxon>
        <taxon>Pseudomonadati</taxon>
        <taxon>Bacteroidota</taxon>
        <taxon>Flavobacteriia</taxon>
        <taxon>Flavobacteriales</taxon>
        <taxon>Flavobacteriaceae</taxon>
    </lineage>
</organism>
<gene>
    <name evidence="1" type="ORF">C8D94_101494</name>
</gene>
<dbReference type="OrthoDB" id="1446904at2"/>
<name>A0A370QJW3_9FLAO</name>
<dbReference type="EMBL" id="QRAO01000001">
    <property type="protein sequence ID" value="RDK88619.1"/>
    <property type="molecule type" value="Genomic_DNA"/>
</dbReference>
<dbReference type="Proteomes" id="UP000255317">
    <property type="component" value="Unassembled WGS sequence"/>
</dbReference>
<dbReference type="RefSeq" id="WP_115122305.1">
    <property type="nucleotide sequence ID" value="NZ_QRAO01000001.1"/>
</dbReference>
<comment type="caution">
    <text evidence="1">The sequence shown here is derived from an EMBL/GenBank/DDBJ whole genome shotgun (WGS) entry which is preliminary data.</text>
</comment>
<dbReference type="PROSITE" id="PS51257">
    <property type="entry name" value="PROKAR_LIPOPROTEIN"/>
    <property type="match status" value="1"/>
</dbReference>
<evidence type="ECO:0000313" key="2">
    <source>
        <dbReference type="Proteomes" id="UP000255317"/>
    </source>
</evidence>
<evidence type="ECO:0000313" key="1">
    <source>
        <dbReference type="EMBL" id="RDK88619.1"/>
    </source>
</evidence>
<evidence type="ECO:0008006" key="3">
    <source>
        <dbReference type="Google" id="ProtNLM"/>
    </source>
</evidence>
<accession>A0A370QJW3</accession>
<protein>
    <recommendedName>
        <fullName evidence="3">Carboxypeptidase family protein</fullName>
    </recommendedName>
</protein>
<sequence>MKKLVSLLFVILILGCSNDDDKATEEPVSCTEEFVYGLSAQVHDAATGGIIPNGVTVVAQDGDYTETLDFVFDTHIGAGERPGTYTLTASKEGYETKMAGPITVSMDEDMCHVITQSVTIALEAN</sequence>
<keyword evidence="2" id="KW-1185">Reference proteome</keyword>
<dbReference type="AlphaFoldDB" id="A0A370QJW3"/>
<dbReference type="Gene3D" id="2.60.40.1120">
    <property type="entry name" value="Carboxypeptidase-like, regulatory domain"/>
    <property type="match status" value="1"/>
</dbReference>
<reference evidence="1 2" key="1">
    <citation type="submission" date="2018-07" db="EMBL/GenBank/DDBJ databases">
        <title>Genomic Encyclopedia of Type Strains, Phase IV (KMG-IV): sequencing the most valuable type-strain genomes for metagenomic binning, comparative biology and taxonomic classification.</title>
        <authorList>
            <person name="Goeker M."/>
        </authorList>
    </citation>
    <scope>NUCLEOTIDE SEQUENCE [LARGE SCALE GENOMIC DNA]</scope>
    <source>
        <strain evidence="1 2">DSM 101478</strain>
    </source>
</reference>